<dbReference type="RefSeq" id="WP_010052084.1">
    <property type="nucleotide sequence ID" value="NZ_CP025958.1"/>
</dbReference>
<accession>A0A2Z3H862</accession>
<gene>
    <name evidence="2" type="ORF">C1280_24025</name>
</gene>
<name>A0A2Z3H862_9BACT</name>
<keyword evidence="3" id="KW-1185">Reference proteome</keyword>
<evidence type="ECO:0000313" key="3">
    <source>
        <dbReference type="Proteomes" id="UP000245802"/>
    </source>
</evidence>
<dbReference type="NCBIfam" id="TIGR03067">
    <property type="entry name" value="Planc_TIGR03067"/>
    <property type="match status" value="1"/>
</dbReference>
<dbReference type="Proteomes" id="UP000245802">
    <property type="component" value="Chromosome"/>
</dbReference>
<evidence type="ECO:0000256" key="1">
    <source>
        <dbReference type="SAM" id="SignalP"/>
    </source>
</evidence>
<sequence>MKTFALVIGLVACSALTAPAADEKLDLAGTYTLVAGKKNGADVDETAKKAQYTVTADKFTIKGGEVKFVMGYKLDAKANPAQIDMEILEGPEGTKGTKAVGIVELKGDTLKVAYSLDKEKRPKEFDGKAGYYFELKKEKAK</sequence>
<proteinExistence type="predicted"/>
<dbReference type="InterPro" id="IPR017504">
    <property type="entry name" value="CHP03067_Planctomycetes"/>
</dbReference>
<organism evidence="2 3">
    <name type="scientific">Gemmata obscuriglobus</name>
    <dbReference type="NCBI Taxonomy" id="114"/>
    <lineage>
        <taxon>Bacteria</taxon>
        <taxon>Pseudomonadati</taxon>
        <taxon>Planctomycetota</taxon>
        <taxon>Planctomycetia</taxon>
        <taxon>Gemmatales</taxon>
        <taxon>Gemmataceae</taxon>
        <taxon>Gemmata</taxon>
    </lineage>
</organism>
<dbReference type="OrthoDB" id="290116at2"/>
<keyword evidence="1" id="KW-0732">Signal</keyword>
<dbReference type="KEGG" id="gog:C1280_24025"/>
<reference evidence="2 3" key="1">
    <citation type="submission" date="2018-01" db="EMBL/GenBank/DDBJ databases">
        <title>G. obscuriglobus.</title>
        <authorList>
            <person name="Franke J."/>
            <person name="Blomberg W."/>
            <person name="Selmecki A."/>
        </authorList>
    </citation>
    <scope>NUCLEOTIDE SEQUENCE [LARGE SCALE GENOMIC DNA]</scope>
    <source>
        <strain evidence="2 3">DSM 5831</strain>
    </source>
</reference>
<feature type="chain" id="PRO_5016459188" evidence="1">
    <location>
        <begin position="21"/>
        <end position="141"/>
    </location>
</feature>
<feature type="signal peptide" evidence="1">
    <location>
        <begin position="1"/>
        <end position="20"/>
    </location>
</feature>
<dbReference type="EMBL" id="CP025958">
    <property type="protein sequence ID" value="AWM39766.1"/>
    <property type="molecule type" value="Genomic_DNA"/>
</dbReference>
<dbReference type="AlphaFoldDB" id="A0A2Z3H862"/>
<protein>
    <submittedName>
        <fullName evidence="2">TIGR03067 domain-containing protein</fullName>
    </submittedName>
</protein>
<evidence type="ECO:0000313" key="2">
    <source>
        <dbReference type="EMBL" id="AWM39766.1"/>
    </source>
</evidence>